<dbReference type="STRING" id="1076935.U4L123"/>
<feature type="compositionally biased region" description="Low complexity" evidence="1">
    <location>
        <begin position="47"/>
        <end position="67"/>
    </location>
</feature>
<evidence type="ECO:0000256" key="1">
    <source>
        <dbReference type="SAM" id="MobiDB-lite"/>
    </source>
</evidence>
<name>U4L123_PYROM</name>
<gene>
    <name evidence="3" type="ORF">PCON_07552</name>
</gene>
<dbReference type="OMA" id="EFDDVRN"/>
<sequence>MAQRSARARSKLDKITAANGPAQPTQQRDRRPGLGGLGGARLGSGGLLTPSASSVSGSSSRNSLQLSPPQRVSKGTLRSFFDAQGEKLRGRLTHGNQRKESSDGSKSFYTGLGGGLSGSGHGAVGFGGVAGLGAMAEERIDVRRWEGSGSRGELWDGGGNGKKDLELWYPDGDTLVYLTDKPLPSRNPQGLYKPPTPHPSFRLRSTVLRKTGSLYLISLLEQSLQQVRPPTPIADDEISEEPQAREQLMDFEYQLRRARTQDSMTSSHPTTTQTQNGTEEGIIYRLYFPAPARLDNVMRHRHHLATRNFFAVLCNQSLVGITFGQSLTDLLERTEQYLSSTSTQYCIGDRPVSDIEAFFNSGTHTMQRQSSPTASINALRLILGYLQTREFDDVRNWPEGAAGLVVFSERAAKLLGSNPSLYETERLEGLWREGFVHCTGLLSSLQLLPEWRDISPITKALIDRASLEIQVRVSNADARMSGFNFHDMWPASMPGSPARLAFDRFQKFLNKHYSSQLGSWPPGEGKFTRTLYQHLQRDFSTLYSYLVDQDTAWHGRTIIKPRNPSASVDDTLPISEILSTFDSTENHPPIPHPFPLVPPTNTISVAEAPKKQKGFSFPSTTSKNRSSGNAGAALVALAFSESTNIDALKSTTIANPLLEAFQLHEKSISLHEISPHDARKGRWVLIYGVLQTLASVAVDAPGLVWTEGVDYWINPKLRGTPPWKTPTSQEEVDERSHFRSHCWTAFRGEERSGKYLRVAEGKRPVAMTGFEADRESGDEGDDEME</sequence>
<dbReference type="PANTHER" id="PTHR39601:SF2">
    <property type="entry name" value="CHORIOGENIN HMINOR"/>
    <property type="match status" value="1"/>
</dbReference>
<evidence type="ECO:0000259" key="2">
    <source>
        <dbReference type="Pfam" id="PF26013"/>
    </source>
</evidence>
<protein>
    <recommendedName>
        <fullName evidence="2">DUF8004 domain-containing protein</fullName>
    </recommendedName>
</protein>
<dbReference type="EMBL" id="HF935383">
    <property type="protein sequence ID" value="CCX07963.1"/>
    <property type="molecule type" value="Genomic_DNA"/>
</dbReference>
<dbReference type="eggNOG" id="ENOG502RYFW">
    <property type="taxonomic scope" value="Eukaryota"/>
</dbReference>
<accession>U4L123</accession>
<evidence type="ECO:0000313" key="4">
    <source>
        <dbReference type="Proteomes" id="UP000018144"/>
    </source>
</evidence>
<feature type="region of interest" description="Disordered" evidence="1">
    <location>
        <begin position="1"/>
        <end position="76"/>
    </location>
</feature>
<proteinExistence type="predicted"/>
<reference evidence="3 4" key="1">
    <citation type="journal article" date="2013" name="PLoS Genet.">
        <title>The genome and development-dependent transcriptomes of Pyronema confluens: a window into fungal evolution.</title>
        <authorList>
            <person name="Traeger S."/>
            <person name="Altegoer F."/>
            <person name="Freitag M."/>
            <person name="Gabaldon T."/>
            <person name="Kempken F."/>
            <person name="Kumar A."/>
            <person name="Marcet-Houben M."/>
            <person name="Poggeler S."/>
            <person name="Stajich J.E."/>
            <person name="Nowrousian M."/>
        </authorList>
    </citation>
    <scope>NUCLEOTIDE SEQUENCE [LARGE SCALE GENOMIC DNA]</scope>
    <source>
        <strain evidence="4">CBS 100304</strain>
        <tissue evidence="3">Vegetative mycelium</tissue>
    </source>
</reference>
<dbReference type="PANTHER" id="PTHR39601">
    <property type="entry name" value="CHORIOGENIN HMINOR"/>
    <property type="match status" value="1"/>
</dbReference>
<dbReference type="Proteomes" id="UP000018144">
    <property type="component" value="Unassembled WGS sequence"/>
</dbReference>
<evidence type="ECO:0000313" key="3">
    <source>
        <dbReference type="EMBL" id="CCX07963.1"/>
    </source>
</evidence>
<dbReference type="Pfam" id="PF26013">
    <property type="entry name" value="DUF8004"/>
    <property type="match status" value="1"/>
</dbReference>
<dbReference type="InterPro" id="IPR058317">
    <property type="entry name" value="DUF8004"/>
</dbReference>
<organism evidence="3 4">
    <name type="scientific">Pyronema omphalodes (strain CBS 100304)</name>
    <name type="common">Pyronema confluens</name>
    <dbReference type="NCBI Taxonomy" id="1076935"/>
    <lineage>
        <taxon>Eukaryota</taxon>
        <taxon>Fungi</taxon>
        <taxon>Dikarya</taxon>
        <taxon>Ascomycota</taxon>
        <taxon>Pezizomycotina</taxon>
        <taxon>Pezizomycetes</taxon>
        <taxon>Pezizales</taxon>
        <taxon>Pyronemataceae</taxon>
        <taxon>Pyronema</taxon>
    </lineage>
</organism>
<dbReference type="OrthoDB" id="5302380at2759"/>
<feature type="compositionally biased region" description="Gly residues" evidence="1">
    <location>
        <begin position="33"/>
        <end position="46"/>
    </location>
</feature>
<feature type="domain" description="DUF8004" evidence="2">
    <location>
        <begin position="382"/>
        <end position="485"/>
    </location>
</feature>
<keyword evidence="4" id="KW-1185">Reference proteome</keyword>
<dbReference type="AlphaFoldDB" id="U4L123"/>